<keyword evidence="2" id="KW-1185">Reference proteome</keyword>
<accession>A0ABX5MFL5</accession>
<organism evidence="1 2">
    <name type="scientific">Paraburkholderia tropica</name>
    <dbReference type="NCBI Taxonomy" id="92647"/>
    <lineage>
        <taxon>Bacteria</taxon>
        <taxon>Pseudomonadati</taxon>
        <taxon>Pseudomonadota</taxon>
        <taxon>Betaproteobacteria</taxon>
        <taxon>Burkholderiales</taxon>
        <taxon>Burkholderiaceae</taxon>
        <taxon>Paraburkholderia</taxon>
    </lineage>
</organism>
<dbReference type="Proteomes" id="UP000247515">
    <property type="component" value="Unassembled WGS sequence"/>
</dbReference>
<gene>
    <name evidence="1" type="ORF">C7400_12552</name>
</gene>
<protein>
    <submittedName>
        <fullName evidence="1">Type VI secretion system VasI family protein</fullName>
    </submittedName>
</protein>
<sequence>MDNRIRIRLSMDGRSLSDATIWQVLESGNVIDAGRGLVAIELLRRIGNGARLRIESSYPALDGQEFDATRLKALIDEEREACHW</sequence>
<name>A0ABX5MFL5_9BURK</name>
<evidence type="ECO:0000313" key="2">
    <source>
        <dbReference type="Proteomes" id="UP000247515"/>
    </source>
</evidence>
<dbReference type="InterPro" id="IPR017738">
    <property type="entry name" value="T6SS-assoc_VCA0118"/>
</dbReference>
<dbReference type="EMBL" id="QJJV01000025">
    <property type="protein sequence ID" value="PXX09001.1"/>
    <property type="molecule type" value="Genomic_DNA"/>
</dbReference>
<proteinExistence type="predicted"/>
<evidence type="ECO:0000313" key="1">
    <source>
        <dbReference type="EMBL" id="PXX09001.1"/>
    </source>
</evidence>
<reference evidence="1 2" key="1">
    <citation type="submission" date="2018-05" db="EMBL/GenBank/DDBJ databases">
        <title>Genomic Encyclopedia of Type Strains, Phase IV (KMG-V): Genome sequencing to study the core and pangenomes of soil and plant-associated prokaryotes.</title>
        <authorList>
            <person name="Whitman W."/>
        </authorList>
    </citation>
    <scope>NUCLEOTIDE SEQUENCE [LARGE SCALE GENOMIC DNA]</scope>
    <source>
        <strain evidence="1 2">SIr-6563</strain>
    </source>
</reference>
<dbReference type="Pfam" id="PF11319">
    <property type="entry name" value="VasI"/>
    <property type="match status" value="1"/>
</dbReference>
<comment type="caution">
    <text evidence="1">The sequence shown here is derived from an EMBL/GenBank/DDBJ whole genome shotgun (WGS) entry which is preliminary data.</text>
</comment>